<comment type="caution">
    <text evidence="1">The sequence shown here is derived from an EMBL/GenBank/DDBJ whole genome shotgun (WGS) entry which is preliminary data.</text>
</comment>
<keyword evidence="2" id="KW-1185">Reference proteome</keyword>
<sequence length="210" mass="24099">MDYGLMKAGRPPLQKTYSVHFILAASMSSFHVTQWEVRGKTRPDRLDLYDIYCQMFRTLGYSDDELVEYWYKTSGLDLEEEEIESEDSYGFEVDQDGFDSLSDDENDPPLKSTLKKLRKKNAKAIQESGCPFYLGQSILEKKQIKKLVTAYAVKTRRQLYVLKNDKFRFKVICMGKHLHSCVIGPDETKNLSEGEKGFDGLSDGEIYGAL</sequence>
<proteinExistence type="predicted"/>
<organism evidence="1 2">
    <name type="scientific">Tagetes erecta</name>
    <name type="common">African marigold</name>
    <dbReference type="NCBI Taxonomy" id="13708"/>
    <lineage>
        <taxon>Eukaryota</taxon>
        <taxon>Viridiplantae</taxon>
        <taxon>Streptophyta</taxon>
        <taxon>Embryophyta</taxon>
        <taxon>Tracheophyta</taxon>
        <taxon>Spermatophyta</taxon>
        <taxon>Magnoliopsida</taxon>
        <taxon>eudicotyledons</taxon>
        <taxon>Gunneridae</taxon>
        <taxon>Pentapetalae</taxon>
        <taxon>asterids</taxon>
        <taxon>campanulids</taxon>
        <taxon>Asterales</taxon>
        <taxon>Asteraceae</taxon>
        <taxon>Asteroideae</taxon>
        <taxon>Heliantheae alliance</taxon>
        <taxon>Tageteae</taxon>
        <taxon>Tagetes</taxon>
    </lineage>
</organism>
<accession>A0AAD8JUW0</accession>
<name>A0AAD8JUW0_TARER</name>
<reference evidence="1" key="1">
    <citation type="journal article" date="2023" name="bioRxiv">
        <title>Improved chromosome-level genome assembly for marigold (Tagetes erecta).</title>
        <authorList>
            <person name="Jiang F."/>
            <person name="Yuan L."/>
            <person name="Wang S."/>
            <person name="Wang H."/>
            <person name="Xu D."/>
            <person name="Wang A."/>
            <person name="Fan W."/>
        </authorList>
    </citation>
    <scope>NUCLEOTIDE SEQUENCE</scope>
    <source>
        <strain evidence="1">WSJ</strain>
        <tissue evidence="1">Leaf</tissue>
    </source>
</reference>
<gene>
    <name evidence="1" type="ORF">QVD17_37913</name>
</gene>
<protein>
    <submittedName>
        <fullName evidence="1">Uncharacterized protein</fullName>
    </submittedName>
</protein>
<evidence type="ECO:0000313" key="1">
    <source>
        <dbReference type="EMBL" id="KAK1411365.1"/>
    </source>
</evidence>
<evidence type="ECO:0000313" key="2">
    <source>
        <dbReference type="Proteomes" id="UP001229421"/>
    </source>
</evidence>
<dbReference type="EMBL" id="JAUHHV010000010">
    <property type="protein sequence ID" value="KAK1411365.1"/>
    <property type="molecule type" value="Genomic_DNA"/>
</dbReference>
<dbReference type="Proteomes" id="UP001229421">
    <property type="component" value="Unassembled WGS sequence"/>
</dbReference>
<dbReference type="AlphaFoldDB" id="A0AAD8JUW0"/>